<dbReference type="AlphaFoldDB" id="A0A4U8Q449"/>
<accession>A0A4U8Q449</accession>
<sequence precursor="true">MKGIVEFFMITITFALLAISGTAYITASINTANARDYHASIINELEASNFNQEIIENLYTDAADKGYVLEPILPYEIEDYEKTAEVVLNYNYDIGILNITNEQHSIRGYAR</sequence>
<evidence type="ECO:0000313" key="2">
    <source>
        <dbReference type="EMBL" id="TLC98742.1"/>
    </source>
</evidence>
<dbReference type="RefSeq" id="WP_027296310.1">
    <property type="nucleotide sequence ID" value="NZ_CABMJZ010000022.1"/>
</dbReference>
<dbReference type="Proteomes" id="UP000306509">
    <property type="component" value="Unassembled WGS sequence"/>
</dbReference>
<keyword evidence="1" id="KW-0812">Transmembrane</keyword>
<comment type="caution">
    <text evidence="2">The sequence shown here is derived from an EMBL/GenBank/DDBJ whole genome shotgun (WGS) entry which is preliminary data.</text>
</comment>
<evidence type="ECO:0000313" key="3">
    <source>
        <dbReference type="Proteomes" id="UP000306509"/>
    </source>
</evidence>
<feature type="transmembrane region" description="Helical" evidence="1">
    <location>
        <begin position="7"/>
        <end position="27"/>
    </location>
</feature>
<dbReference type="OrthoDB" id="2059201at2"/>
<protein>
    <submittedName>
        <fullName evidence="2">Uncharacterized protein</fullName>
    </submittedName>
</protein>
<dbReference type="EMBL" id="QGQD01000086">
    <property type="protein sequence ID" value="TLC98742.1"/>
    <property type="molecule type" value="Genomic_DNA"/>
</dbReference>
<keyword evidence="1" id="KW-1133">Transmembrane helix</keyword>
<organism evidence="2 3">
    <name type="scientific">Robinsoniella peoriensis</name>
    <dbReference type="NCBI Taxonomy" id="180332"/>
    <lineage>
        <taxon>Bacteria</taxon>
        <taxon>Bacillati</taxon>
        <taxon>Bacillota</taxon>
        <taxon>Clostridia</taxon>
        <taxon>Lachnospirales</taxon>
        <taxon>Lachnospiraceae</taxon>
        <taxon>Robinsoniella</taxon>
    </lineage>
</organism>
<keyword evidence="3" id="KW-1185">Reference proteome</keyword>
<name>A0A4U8Q449_9FIRM</name>
<dbReference type="STRING" id="180332.GCA_000797495_05087"/>
<keyword evidence="1" id="KW-0472">Membrane</keyword>
<gene>
    <name evidence="2" type="ORF">DSM106044_04493</name>
</gene>
<proteinExistence type="predicted"/>
<reference evidence="2 3" key="1">
    <citation type="journal article" date="2019" name="Anaerobe">
        <title>Detection of Robinsoniella peoriensis in multiple bone samples of a trauma patient.</title>
        <authorList>
            <person name="Schrottner P."/>
            <person name="Hartwich K."/>
            <person name="Bunk B."/>
            <person name="Schober I."/>
            <person name="Helbig S."/>
            <person name="Rudolph W.W."/>
            <person name="Gunzer F."/>
        </authorList>
    </citation>
    <scope>NUCLEOTIDE SEQUENCE [LARGE SCALE GENOMIC DNA]</scope>
    <source>
        <strain evidence="2 3">DSM 106044</strain>
    </source>
</reference>
<evidence type="ECO:0000256" key="1">
    <source>
        <dbReference type="SAM" id="Phobius"/>
    </source>
</evidence>